<dbReference type="EMBL" id="CP000383">
    <property type="protein sequence ID" value="ABG57693.1"/>
    <property type="molecule type" value="Genomic_DNA"/>
</dbReference>
<evidence type="ECO:0008006" key="4">
    <source>
        <dbReference type="Google" id="ProtNLM"/>
    </source>
</evidence>
<dbReference type="Proteomes" id="UP000001822">
    <property type="component" value="Chromosome"/>
</dbReference>
<feature type="chain" id="PRO_5027116802" description="Lipoprotein" evidence="1">
    <location>
        <begin position="30"/>
        <end position="211"/>
    </location>
</feature>
<reference evidence="2 3" key="1">
    <citation type="journal article" date="2007" name="Appl. Environ. Microbiol.">
        <title>Genome sequence of the cellulolytic gliding bacterium Cytophaga hutchinsonii.</title>
        <authorList>
            <person name="Xie G."/>
            <person name="Bruce D.C."/>
            <person name="Challacombe J.F."/>
            <person name="Chertkov O."/>
            <person name="Detter J.C."/>
            <person name="Gilna P."/>
            <person name="Han C.S."/>
            <person name="Lucas S."/>
            <person name="Misra M."/>
            <person name="Myers G.L."/>
            <person name="Richardson P."/>
            <person name="Tapia R."/>
            <person name="Thayer N."/>
            <person name="Thompson L.S."/>
            <person name="Brettin T.S."/>
            <person name="Henrissat B."/>
            <person name="Wilson D.B."/>
            <person name="McBride M.J."/>
        </authorList>
    </citation>
    <scope>NUCLEOTIDE SEQUENCE [LARGE SCALE GENOMIC DNA]</scope>
    <source>
        <strain evidence="3">ATCC 33406 / DSM 1761 / CIP 103989 / NBRC 15051 / NCIMB 9469 / D465</strain>
    </source>
</reference>
<sequence length="211" mass="23841">MRKPNKKYSRMKQLHFFYLLLLCSSCTLFESEKEPAAGQEEQVYTDTLNSLSNQSDRLLADTNKVLKLRTYAAGWDNTCLPIPTGKVLLRNIQGDAGYMYLTANFDSVTSKTSLEKERSAGAPCIWKQKFRSGIIYSINSCKASGANYKIETPCTDKKTLIALVDVIFQQTLNMWDADSSNYKPILEGPGNYYSIQKNTKGTYDLLYTTDL</sequence>
<dbReference type="AlphaFoldDB" id="A0A6N4SN36"/>
<evidence type="ECO:0000313" key="3">
    <source>
        <dbReference type="Proteomes" id="UP000001822"/>
    </source>
</evidence>
<gene>
    <name evidence="2" type="ordered locus">CHU_0403</name>
</gene>
<accession>A0A6N4SN36</accession>
<evidence type="ECO:0000256" key="1">
    <source>
        <dbReference type="SAM" id="SignalP"/>
    </source>
</evidence>
<evidence type="ECO:0000313" key="2">
    <source>
        <dbReference type="EMBL" id="ABG57693.1"/>
    </source>
</evidence>
<feature type="signal peptide" evidence="1">
    <location>
        <begin position="1"/>
        <end position="29"/>
    </location>
</feature>
<organism evidence="2 3">
    <name type="scientific">Cytophaga hutchinsonii (strain ATCC 33406 / DSM 1761 / CIP 103989 / NBRC 15051 / NCIMB 9469 / D465)</name>
    <dbReference type="NCBI Taxonomy" id="269798"/>
    <lineage>
        <taxon>Bacteria</taxon>
        <taxon>Pseudomonadati</taxon>
        <taxon>Bacteroidota</taxon>
        <taxon>Cytophagia</taxon>
        <taxon>Cytophagales</taxon>
        <taxon>Cytophagaceae</taxon>
        <taxon>Cytophaga</taxon>
    </lineage>
</organism>
<keyword evidence="3" id="KW-1185">Reference proteome</keyword>
<protein>
    <recommendedName>
        <fullName evidence="4">Lipoprotein</fullName>
    </recommendedName>
</protein>
<name>A0A6N4SN36_CYTH3</name>
<proteinExistence type="predicted"/>
<keyword evidence="1" id="KW-0732">Signal</keyword>
<dbReference type="KEGG" id="chu:CHU_0403"/>